<keyword evidence="2" id="KW-0645">Protease</keyword>
<proteinExistence type="inferred from homology"/>
<evidence type="ECO:0000256" key="4">
    <source>
        <dbReference type="ARBA" id="ARBA00022807"/>
    </source>
</evidence>
<evidence type="ECO:0000256" key="2">
    <source>
        <dbReference type="ARBA" id="ARBA00022670"/>
    </source>
</evidence>
<accession>A0A2P5A642</accession>
<dbReference type="Proteomes" id="UP000237000">
    <property type="component" value="Unassembled WGS sequence"/>
</dbReference>
<feature type="domain" description="Peptidase C1A papain C-terminal" evidence="5">
    <location>
        <begin position="29"/>
        <end position="178"/>
    </location>
</feature>
<keyword evidence="3" id="KW-0378">Hydrolase</keyword>
<dbReference type="SUPFAM" id="SSF54001">
    <property type="entry name" value="Cysteine proteinases"/>
    <property type="match status" value="1"/>
</dbReference>
<dbReference type="InterPro" id="IPR038765">
    <property type="entry name" value="Papain-like_cys_pep_sf"/>
</dbReference>
<dbReference type="GO" id="GO:0006508">
    <property type="term" value="P:proteolysis"/>
    <property type="evidence" value="ECO:0007669"/>
    <property type="project" value="UniProtKB-KW"/>
</dbReference>
<protein>
    <submittedName>
        <fullName evidence="6">Peptidase C1A</fullName>
    </submittedName>
</protein>
<evidence type="ECO:0000259" key="5">
    <source>
        <dbReference type="SMART" id="SM00645"/>
    </source>
</evidence>
<dbReference type="SMART" id="SM00645">
    <property type="entry name" value="Pept_C1"/>
    <property type="match status" value="1"/>
</dbReference>
<gene>
    <name evidence="6" type="ORF">TorRG33x02_356960</name>
</gene>
<dbReference type="PANTHER" id="PTHR12411">
    <property type="entry name" value="CYSTEINE PROTEASE FAMILY C1-RELATED"/>
    <property type="match status" value="1"/>
</dbReference>
<dbReference type="OrthoDB" id="10253408at2759"/>
<sequence length="179" mass="19623">MVDQNNILRCHFLMTQLFSSAYTFLISSLRYFCPWSFANGTSQQLVGTEEKNSGRSRALADYWTGCNGRDHEVVNGKADLPIRIGVEAKYPYMGVHGTCNKKKSSSDAAKISGYEDIPVNSEKALLKAVANHPISIAINAGGPEFHSYSSGVLTRECGTQLDHGVTTVSYRTANDSTKY</sequence>
<evidence type="ECO:0000313" key="6">
    <source>
        <dbReference type="EMBL" id="PON32005.1"/>
    </source>
</evidence>
<comment type="similarity">
    <text evidence="1">Belongs to the peptidase C1 family.</text>
</comment>
<name>A0A2P5A642_TREOI</name>
<evidence type="ECO:0000313" key="7">
    <source>
        <dbReference type="Proteomes" id="UP000237000"/>
    </source>
</evidence>
<dbReference type="Pfam" id="PF00112">
    <property type="entry name" value="Peptidase_C1"/>
    <property type="match status" value="1"/>
</dbReference>
<keyword evidence="7" id="KW-1185">Reference proteome</keyword>
<dbReference type="AlphaFoldDB" id="A0A2P5A642"/>
<dbReference type="Gene3D" id="3.90.70.10">
    <property type="entry name" value="Cysteine proteinases"/>
    <property type="match status" value="1"/>
</dbReference>
<evidence type="ECO:0000256" key="1">
    <source>
        <dbReference type="ARBA" id="ARBA00008455"/>
    </source>
</evidence>
<evidence type="ECO:0000256" key="3">
    <source>
        <dbReference type="ARBA" id="ARBA00022801"/>
    </source>
</evidence>
<organism evidence="6 7">
    <name type="scientific">Trema orientale</name>
    <name type="common">Charcoal tree</name>
    <name type="synonym">Celtis orientalis</name>
    <dbReference type="NCBI Taxonomy" id="63057"/>
    <lineage>
        <taxon>Eukaryota</taxon>
        <taxon>Viridiplantae</taxon>
        <taxon>Streptophyta</taxon>
        <taxon>Embryophyta</taxon>
        <taxon>Tracheophyta</taxon>
        <taxon>Spermatophyta</taxon>
        <taxon>Magnoliopsida</taxon>
        <taxon>eudicotyledons</taxon>
        <taxon>Gunneridae</taxon>
        <taxon>Pentapetalae</taxon>
        <taxon>rosids</taxon>
        <taxon>fabids</taxon>
        <taxon>Rosales</taxon>
        <taxon>Cannabaceae</taxon>
        <taxon>Trema</taxon>
    </lineage>
</organism>
<dbReference type="STRING" id="63057.A0A2P5A642"/>
<dbReference type="InParanoid" id="A0A2P5A642"/>
<keyword evidence="4" id="KW-0788">Thiol protease</keyword>
<reference evidence="7" key="1">
    <citation type="submission" date="2016-06" db="EMBL/GenBank/DDBJ databases">
        <title>Parallel loss of symbiosis genes in relatives of nitrogen-fixing non-legume Parasponia.</title>
        <authorList>
            <person name="Van Velzen R."/>
            <person name="Holmer R."/>
            <person name="Bu F."/>
            <person name="Rutten L."/>
            <person name="Van Zeijl A."/>
            <person name="Liu W."/>
            <person name="Santuari L."/>
            <person name="Cao Q."/>
            <person name="Sharma T."/>
            <person name="Shen D."/>
            <person name="Roswanjaya Y."/>
            <person name="Wardhani T."/>
            <person name="Kalhor M.S."/>
            <person name="Jansen J."/>
            <person name="Van den Hoogen J."/>
            <person name="Gungor B."/>
            <person name="Hartog M."/>
            <person name="Hontelez J."/>
            <person name="Verver J."/>
            <person name="Yang W.-C."/>
            <person name="Schijlen E."/>
            <person name="Repin R."/>
            <person name="Schilthuizen M."/>
            <person name="Schranz E."/>
            <person name="Heidstra R."/>
            <person name="Miyata K."/>
            <person name="Fedorova E."/>
            <person name="Kohlen W."/>
            <person name="Bisseling T."/>
            <person name="Smit S."/>
            <person name="Geurts R."/>
        </authorList>
    </citation>
    <scope>NUCLEOTIDE SEQUENCE [LARGE SCALE GENOMIC DNA]</scope>
    <source>
        <strain evidence="7">cv. RG33-2</strain>
    </source>
</reference>
<comment type="caution">
    <text evidence="6">The sequence shown here is derived from an EMBL/GenBank/DDBJ whole genome shotgun (WGS) entry which is preliminary data.</text>
</comment>
<dbReference type="InterPro" id="IPR000668">
    <property type="entry name" value="Peptidase_C1A_C"/>
</dbReference>
<dbReference type="InterPro" id="IPR013128">
    <property type="entry name" value="Peptidase_C1A"/>
</dbReference>
<dbReference type="EMBL" id="JXTC01001189">
    <property type="protein sequence ID" value="PON32005.1"/>
    <property type="molecule type" value="Genomic_DNA"/>
</dbReference>
<dbReference type="GO" id="GO:0008234">
    <property type="term" value="F:cysteine-type peptidase activity"/>
    <property type="evidence" value="ECO:0007669"/>
    <property type="project" value="UniProtKB-KW"/>
</dbReference>